<dbReference type="InterPro" id="IPR002182">
    <property type="entry name" value="NB-ARC"/>
</dbReference>
<dbReference type="Gene3D" id="3.40.50.300">
    <property type="entry name" value="P-loop containing nucleotide triphosphate hydrolases"/>
    <property type="match status" value="1"/>
</dbReference>
<dbReference type="Gene3D" id="1.10.10.10">
    <property type="entry name" value="Winged helix-like DNA-binding domain superfamily/Winged helix DNA-binding domain"/>
    <property type="match status" value="1"/>
</dbReference>
<dbReference type="PANTHER" id="PTHR19879">
    <property type="entry name" value="TRANSCRIPTION INITIATION FACTOR TFIID"/>
    <property type="match status" value="1"/>
</dbReference>
<dbReference type="GO" id="GO:0043531">
    <property type="term" value="F:ADP binding"/>
    <property type="evidence" value="ECO:0007669"/>
    <property type="project" value="InterPro"/>
</dbReference>
<dbReference type="Pfam" id="PF00400">
    <property type="entry name" value="WD40"/>
    <property type="match status" value="7"/>
</dbReference>
<dbReference type="InterPro" id="IPR011047">
    <property type="entry name" value="Quinoprotein_ADH-like_sf"/>
</dbReference>
<feature type="chain" id="PRO_5004514980" evidence="3">
    <location>
        <begin position="27"/>
        <end position="1193"/>
    </location>
</feature>
<dbReference type="SUPFAM" id="SSF50998">
    <property type="entry name" value="Quinoprotein alcohol dehydrogenase-like"/>
    <property type="match status" value="2"/>
</dbReference>
<dbReference type="InterPro" id="IPR036388">
    <property type="entry name" value="WH-like_DNA-bd_sf"/>
</dbReference>
<dbReference type="InterPro" id="IPR015943">
    <property type="entry name" value="WD40/YVTN_repeat-like_dom_sf"/>
</dbReference>
<dbReference type="PANTHER" id="PTHR19879:SF9">
    <property type="entry name" value="TRANSCRIPTION INITIATION FACTOR TFIID SUBUNIT 5"/>
    <property type="match status" value="1"/>
</dbReference>
<dbReference type="GO" id="GO:0005829">
    <property type="term" value="C:cytosol"/>
    <property type="evidence" value="ECO:0007669"/>
    <property type="project" value="UniProtKB-ARBA"/>
</dbReference>
<dbReference type="PROSITE" id="PS50294">
    <property type="entry name" value="WD_REPEATS_REGION"/>
    <property type="match status" value="3"/>
</dbReference>
<accession>S4AMR7</accession>
<reference evidence="5 6" key="1">
    <citation type="submission" date="2013-02" db="EMBL/GenBank/DDBJ databases">
        <title>Draft Genome Sequence of Streptomyces aurantiacus, Which Produces Setomimycin.</title>
        <authorList>
            <person name="Gruening B.A."/>
            <person name="Praeg A."/>
            <person name="Erxleben A."/>
            <person name="Guenther S."/>
            <person name="Mueller M."/>
        </authorList>
    </citation>
    <scope>NUCLEOTIDE SEQUENCE [LARGE SCALE GENOMIC DNA]</scope>
    <source>
        <strain evidence="5 6">JA 4570</strain>
    </source>
</reference>
<dbReference type="AlphaFoldDB" id="S4AMR7"/>
<keyword evidence="6" id="KW-1185">Reference proteome</keyword>
<feature type="signal peptide" evidence="3">
    <location>
        <begin position="1"/>
        <end position="26"/>
    </location>
</feature>
<dbReference type="InterPro" id="IPR036322">
    <property type="entry name" value="WD40_repeat_dom_sf"/>
</dbReference>
<feature type="repeat" description="WD" evidence="1">
    <location>
        <begin position="860"/>
        <end position="901"/>
    </location>
</feature>
<dbReference type="InterPro" id="IPR001680">
    <property type="entry name" value="WD40_rpt"/>
</dbReference>
<dbReference type="InterPro" id="IPR027417">
    <property type="entry name" value="P-loop_NTPase"/>
</dbReference>
<evidence type="ECO:0000256" key="3">
    <source>
        <dbReference type="SAM" id="SignalP"/>
    </source>
</evidence>
<evidence type="ECO:0000313" key="6">
    <source>
        <dbReference type="Proteomes" id="UP000014629"/>
    </source>
</evidence>
<evidence type="ECO:0000256" key="2">
    <source>
        <dbReference type="SAM" id="MobiDB-lite"/>
    </source>
</evidence>
<protein>
    <submittedName>
        <fullName evidence="5">Putative WD repeat-containing protein</fullName>
    </submittedName>
</protein>
<feature type="region of interest" description="Disordered" evidence="2">
    <location>
        <begin position="709"/>
        <end position="730"/>
    </location>
</feature>
<name>S4AMR7_9ACTN</name>
<feature type="repeat" description="WD" evidence="1">
    <location>
        <begin position="1033"/>
        <end position="1074"/>
    </location>
</feature>
<dbReference type="SMART" id="SM00320">
    <property type="entry name" value="WD40"/>
    <property type="match status" value="11"/>
</dbReference>
<evidence type="ECO:0000259" key="4">
    <source>
        <dbReference type="Pfam" id="PF00931"/>
    </source>
</evidence>
<feature type="domain" description="NB-ARC" evidence="4">
    <location>
        <begin position="113"/>
        <end position="231"/>
    </location>
</feature>
<proteinExistence type="predicted"/>
<evidence type="ECO:0000256" key="1">
    <source>
        <dbReference type="PROSITE-ProRule" id="PRU00221"/>
    </source>
</evidence>
<organism evidence="5 6">
    <name type="scientific">Streptomyces aurantiacus JA 4570</name>
    <dbReference type="NCBI Taxonomy" id="1286094"/>
    <lineage>
        <taxon>Bacteria</taxon>
        <taxon>Bacillati</taxon>
        <taxon>Actinomycetota</taxon>
        <taxon>Actinomycetes</taxon>
        <taxon>Kitasatosporales</taxon>
        <taxon>Streptomycetaceae</taxon>
        <taxon>Streptomyces</taxon>
        <taxon>Streptomyces aurantiacus group</taxon>
    </lineage>
</organism>
<keyword evidence="1" id="KW-0853">WD repeat</keyword>
<feature type="repeat" description="WD" evidence="1">
    <location>
        <begin position="736"/>
        <end position="767"/>
    </location>
</feature>
<feature type="repeat" description="WD" evidence="1">
    <location>
        <begin position="1117"/>
        <end position="1158"/>
    </location>
</feature>
<dbReference type="PROSITE" id="PS50082">
    <property type="entry name" value="WD_REPEATS_2"/>
    <property type="match status" value="6"/>
</dbReference>
<dbReference type="Proteomes" id="UP000014629">
    <property type="component" value="Unassembled WGS sequence"/>
</dbReference>
<evidence type="ECO:0000313" key="5">
    <source>
        <dbReference type="EMBL" id="EPH42697.1"/>
    </source>
</evidence>
<feature type="repeat" description="WD" evidence="1">
    <location>
        <begin position="1075"/>
        <end position="1107"/>
    </location>
</feature>
<dbReference type="CDD" id="cd00200">
    <property type="entry name" value="WD40"/>
    <property type="match status" value="1"/>
</dbReference>
<dbReference type="SUPFAM" id="SSF52540">
    <property type="entry name" value="P-loop containing nucleoside triphosphate hydrolases"/>
    <property type="match status" value="1"/>
</dbReference>
<dbReference type="EMBL" id="AOPZ01000217">
    <property type="protein sequence ID" value="EPH42697.1"/>
    <property type="molecule type" value="Genomic_DNA"/>
</dbReference>
<keyword evidence="3" id="KW-0732">Signal</keyword>
<dbReference type="Pfam" id="PF00931">
    <property type="entry name" value="NB-ARC"/>
    <property type="match status" value="1"/>
</dbReference>
<dbReference type="PATRIC" id="fig|1286094.4.peg.4233"/>
<sequence length="1193" mass="125781">MKTLAICLAAALTAAVAVLASLAANAATAHDRWPGVLDAIRASPWPWVGGLGAGAVALAVTAALISGGPTAAAQDPPPPVAPVAPAWVVDRAESRRAAAAVCARKAEAVGITTALEGAGGFGKTTLATLVCANRRVRRRFRGRVYTVTLGRDVRGRAAIAAKVAETTAFITGDTTAFEHPELAGEHLGRLLERRPRTLIVLDDVWEPEQLAPFLRGGKNCVRLVTTRVPAILPEGAERLRVDEMSPEQARTVLTWELPELPDETVTGLLRATGRWALLLRLTNRLIARQIATGADAAAAARDALEGLRTGGPAAGEAPPQPLDLDDPARRSRAVRATIEASTTLLSDGGSRRLAELAVFVEDESIPVPIVVQLWQATGGLTEPQARDLCAQLDRFSLVALSPENGGRITLHDVLRDYLREELGAAELRRLNAVLVDAALTADWLAIQEGYLLDHTIEHLLAAGQTGRAELIAGDIRWVEARLHQRGPTALVSDLARIPTSTAAALAGDLTRVAHLLTPMESDRILTAVLHSRLAELPHWDRQIALRQAAHPGLRPLLANHWPLPDLPDAAPSRVLAHPVLSVAIGPDGAWVATGDARGEVVIQDPGTGAVLARERDRTGRAVRAMAPGPDGSSLIVGVGRSVLRIDPLAGGPTERLFTALDEILDVATAPDGSWCAAADGRGFTYADRGTSVFTLGPGPDFTRTLRGLPTRPFAVEPPAGTGHRFPPWDPAARRPLAVAPDGRRLATAGPGDRVRVWDVASRTVPTQILLTSAAACAAAFSPRGDFLLTADTQGNVRRWDLVGRASTMMRSEDSSTLLTRHSSAVTALAVAPCGTWAAWGDEDGAVCLWNLSRGRRRAVLTGHAGAVAGLVVAPDGSWLVTVDRGGEARRWETPTERPVAPVDAGHRPVAAVAYAPDGSHVAAQGSAAVRLYGAEDGATSLRLDSYGWQEVFGPQDGQRLAFAPDGTWLAFPSSRREIDVWDLAAGCVKASMNDQGFRVSAVAAAPDGSWLALAGHDGNVRLCDRASGEQLAVLTGDGRVRSVAVSPDATWLASGGDSGVVTVWDLATRTRRNQLTGGTGAVLTLSVSPDGNWLFGGGADGTLRLWNPRTGAYRGLRTGSDSPLHAVAASPDGRWIATAGEDATVRVWDRRGGQVVAAQRTEGPLRSCSWRPDSRGLAVGGDRGLYVYRLLPA</sequence>
<comment type="caution">
    <text evidence="5">The sequence shown here is derived from an EMBL/GenBank/DDBJ whole genome shotgun (WGS) entry which is preliminary data.</text>
</comment>
<dbReference type="Gene3D" id="2.130.10.10">
    <property type="entry name" value="YVTN repeat-like/Quinoprotein amine dehydrogenase"/>
    <property type="match status" value="5"/>
</dbReference>
<gene>
    <name evidence="5" type="ORF">STRAU_4284</name>
</gene>
<feature type="repeat" description="WD" evidence="1">
    <location>
        <begin position="818"/>
        <end position="859"/>
    </location>
</feature>
<dbReference type="SUPFAM" id="SSF50978">
    <property type="entry name" value="WD40 repeat-like"/>
    <property type="match status" value="1"/>
</dbReference>